<dbReference type="InterPro" id="IPR010666">
    <property type="entry name" value="Znf_GRF"/>
</dbReference>
<reference evidence="6" key="1">
    <citation type="journal article" date="2022" name="Int. J. Mol. Sci.">
        <title>Draft Genome of Tanacetum Coccineum: Genomic Comparison of Closely Related Tanacetum-Family Plants.</title>
        <authorList>
            <person name="Yamashiro T."/>
            <person name="Shiraishi A."/>
            <person name="Nakayama K."/>
            <person name="Satake H."/>
        </authorList>
    </citation>
    <scope>NUCLEOTIDE SEQUENCE</scope>
</reference>
<keyword evidence="1" id="KW-0479">Metal-binding</keyword>
<protein>
    <recommendedName>
        <fullName evidence="5">GRF-type domain-containing protein</fullName>
    </recommendedName>
</protein>
<reference evidence="6" key="2">
    <citation type="submission" date="2022-01" db="EMBL/GenBank/DDBJ databases">
        <authorList>
            <person name="Yamashiro T."/>
            <person name="Shiraishi A."/>
            <person name="Satake H."/>
            <person name="Nakayama K."/>
        </authorList>
    </citation>
    <scope>NUCLEOTIDE SEQUENCE</scope>
</reference>
<evidence type="ECO:0000313" key="7">
    <source>
        <dbReference type="Proteomes" id="UP001151760"/>
    </source>
</evidence>
<proteinExistence type="predicted"/>
<name>A0ABQ4YNA1_9ASTR</name>
<dbReference type="Proteomes" id="UP001151760">
    <property type="component" value="Unassembled WGS sequence"/>
</dbReference>
<dbReference type="EMBL" id="BQNB010010577">
    <property type="protein sequence ID" value="GJS79155.1"/>
    <property type="molecule type" value="Genomic_DNA"/>
</dbReference>
<comment type="caution">
    <text evidence="6">The sequence shown here is derived from an EMBL/GenBank/DDBJ whole genome shotgun (WGS) entry which is preliminary data.</text>
</comment>
<accession>A0ABQ4YNA1</accession>
<evidence type="ECO:0000259" key="5">
    <source>
        <dbReference type="PROSITE" id="PS51999"/>
    </source>
</evidence>
<dbReference type="PROSITE" id="PS51999">
    <property type="entry name" value="ZF_GRF"/>
    <property type="match status" value="1"/>
</dbReference>
<evidence type="ECO:0000256" key="3">
    <source>
        <dbReference type="ARBA" id="ARBA00022833"/>
    </source>
</evidence>
<feature type="domain" description="GRF-type" evidence="5">
    <location>
        <begin position="9"/>
        <end position="55"/>
    </location>
</feature>
<evidence type="ECO:0000313" key="6">
    <source>
        <dbReference type="EMBL" id="GJS79155.1"/>
    </source>
</evidence>
<keyword evidence="2 4" id="KW-0863">Zinc-finger</keyword>
<keyword evidence="7" id="KW-1185">Reference proteome</keyword>
<evidence type="ECO:0000256" key="4">
    <source>
        <dbReference type="PROSITE-ProRule" id="PRU01343"/>
    </source>
</evidence>
<evidence type="ECO:0000256" key="2">
    <source>
        <dbReference type="ARBA" id="ARBA00022771"/>
    </source>
</evidence>
<organism evidence="6 7">
    <name type="scientific">Tanacetum coccineum</name>
    <dbReference type="NCBI Taxonomy" id="301880"/>
    <lineage>
        <taxon>Eukaryota</taxon>
        <taxon>Viridiplantae</taxon>
        <taxon>Streptophyta</taxon>
        <taxon>Embryophyta</taxon>
        <taxon>Tracheophyta</taxon>
        <taxon>Spermatophyta</taxon>
        <taxon>Magnoliopsida</taxon>
        <taxon>eudicotyledons</taxon>
        <taxon>Gunneridae</taxon>
        <taxon>Pentapetalae</taxon>
        <taxon>asterids</taxon>
        <taxon>campanulids</taxon>
        <taxon>Asterales</taxon>
        <taxon>Asteraceae</taxon>
        <taxon>Asteroideae</taxon>
        <taxon>Anthemideae</taxon>
        <taxon>Anthemidinae</taxon>
        <taxon>Tanacetum</taxon>
    </lineage>
</organism>
<sequence length="155" mass="17751">MHDTILLWCSLWKGDIILRTSCQPDTFGLQYYACPRSKPGTKNYGCGYFYWKDAFDERLMISTTTICYSSGPHRSVQPQPSYSSGPCRSEPIECSSSKVKDLTINMLESRNRALKARLRILEARLEMEMNPEDHACQSGAILNELLDDMEDLHME</sequence>
<keyword evidence="3" id="KW-0862">Zinc</keyword>
<gene>
    <name evidence="6" type="ORF">Tco_0729036</name>
</gene>
<evidence type="ECO:0000256" key="1">
    <source>
        <dbReference type="ARBA" id="ARBA00022723"/>
    </source>
</evidence>